<feature type="transmembrane region" description="Helical" evidence="1">
    <location>
        <begin position="57"/>
        <end position="76"/>
    </location>
</feature>
<dbReference type="Proteomes" id="UP000078576">
    <property type="component" value="Unassembled WGS sequence"/>
</dbReference>
<organism evidence="2 3">
    <name type="scientific">Cytospora mali</name>
    <name type="common">Apple Valsa canker fungus</name>
    <name type="synonym">Valsa mali</name>
    <dbReference type="NCBI Taxonomy" id="578113"/>
    <lineage>
        <taxon>Eukaryota</taxon>
        <taxon>Fungi</taxon>
        <taxon>Dikarya</taxon>
        <taxon>Ascomycota</taxon>
        <taxon>Pezizomycotina</taxon>
        <taxon>Sordariomycetes</taxon>
        <taxon>Sordariomycetidae</taxon>
        <taxon>Diaporthales</taxon>
        <taxon>Cytosporaceae</taxon>
        <taxon>Cytospora</taxon>
    </lineage>
</organism>
<reference evidence="3" key="1">
    <citation type="submission" date="2014-12" db="EMBL/GenBank/DDBJ databases">
        <title>Genome Sequence of Valsa Canker Pathogens Uncovers a Specific Adaption of Colonization on Woody Bark.</title>
        <authorList>
            <person name="Yin Z."/>
            <person name="Liu H."/>
            <person name="Gao X."/>
            <person name="Li Z."/>
            <person name="Song N."/>
            <person name="Ke X."/>
            <person name="Dai Q."/>
            <person name="Wu Y."/>
            <person name="Sun Y."/>
            <person name="Xu J.-R."/>
            <person name="Kang Z.K."/>
            <person name="Wang L."/>
            <person name="Huang L."/>
        </authorList>
    </citation>
    <scope>NUCLEOTIDE SEQUENCE [LARGE SCALE GENOMIC DNA]</scope>
    <source>
        <strain evidence="3">SXYL134</strain>
    </source>
</reference>
<name>A0A194VDR0_CYTMA</name>
<protein>
    <submittedName>
        <fullName evidence="2">Uncharacterized protein</fullName>
    </submittedName>
</protein>
<keyword evidence="1" id="KW-0472">Membrane</keyword>
<evidence type="ECO:0000313" key="2">
    <source>
        <dbReference type="EMBL" id="KUI61916.1"/>
    </source>
</evidence>
<dbReference type="EMBL" id="KN714792">
    <property type="protein sequence ID" value="KUI61916.1"/>
    <property type="molecule type" value="Genomic_DNA"/>
</dbReference>
<evidence type="ECO:0000313" key="3">
    <source>
        <dbReference type="Proteomes" id="UP000078576"/>
    </source>
</evidence>
<evidence type="ECO:0000256" key="1">
    <source>
        <dbReference type="SAM" id="Phobius"/>
    </source>
</evidence>
<sequence length="82" mass="9178">MSEDPAGPRKRSDGNVMFTHVVTTTPSDEKDTVRMRGAKEVLGLYLDDGGSREEDDIFVRMMLQGIVMVGIILFSIRRFDVA</sequence>
<keyword evidence="1" id="KW-1133">Transmembrane helix</keyword>
<dbReference type="AlphaFoldDB" id="A0A194VDR0"/>
<keyword evidence="1" id="KW-0812">Transmembrane</keyword>
<accession>A0A194VDR0</accession>
<keyword evidence="3" id="KW-1185">Reference proteome</keyword>
<gene>
    <name evidence="2" type="ORF">VP1G_11367</name>
</gene>
<proteinExistence type="predicted"/>